<protein>
    <recommendedName>
        <fullName evidence="1">PKD/Chitinase domain-containing protein</fullName>
    </recommendedName>
</protein>
<accession>A0A1H3YP72</accession>
<dbReference type="InterPro" id="IPR022409">
    <property type="entry name" value="PKD/Chitinase_dom"/>
</dbReference>
<dbReference type="STRING" id="658218.SAMN05216562_1893"/>
<dbReference type="InterPro" id="IPR013783">
    <property type="entry name" value="Ig-like_fold"/>
</dbReference>
<gene>
    <name evidence="2" type="ORF">SAMN05216562_1893</name>
</gene>
<evidence type="ECO:0000313" key="3">
    <source>
        <dbReference type="Proteomes" id="UP000198658"/>
    </source>
</evidence>
<dbReference type="AlphaFoldDB" id="A0A1H3YP72"/>
<evidence type="ECO:0000313" key="2">
    <source>
        <dbReference type="EMBL" id="SEA13293.1"/>
    </source>
</evidence>
<organism evidence="2 3">
    <name type="scientific">Microbulbifer marinus</name>
    <dbReference type="NCBI Taxonomy" id="658218"/>
    <lineage>
        <taxon>Bacteria</taxon>
        <taxon>Pseudomonadati</taxon>
        <taxon>Pseudomonadota</taxon>
        <taxon>Gammaproteobacteria</taxon>
        <taxon>Cellvibrionales</taxon>
        <taxon>Microbulbiferaceae</taxon>
        <taxon>Microbulbifer</taxon>
    </lineage>
</organism>
<dbReference type="SUPFAM" id="SSF49299">
    <property type="entry name" value="PKD domain"/>
    <property type="match status" value="1"/>
</dbReference>
<dbReference type="SMART" id="SM00089">
    <property type="entry name" value="PKD"/>
    <property type="match status" value="1"/>
</dbReference>
<keyword evidence="3" id="KW-1185">Reference proteome</keyword>
<dbReference type="InterPro" id="IPR035986">
    <property type="entry name" value="PKD_dom_sf"/>
</dbReference>
<reference evidence="3" key="1">
    <citation type="submission" date="2016-10" db="EMBL/GenBank/DDBJ databases">
        <authorList>
            <person name="Varghese N."/>
            <person name="Submissions S."/>
        </authorList>
    </citation>
    <scope>NUCLEOTIDE SEQUENCE [LARGE SCALE GENOMIC DNA]</scope>
    <source>
        <strain evidence="3">CGMCC 1.10657</strain>
    </source>
</reference>
<dbReference type="EMBL" id="FNQO01000002">
    <property type="protein sequence ID" value="SEA13293.1"/>
    <property type="molecule type" value="Genomic_DNA"/>
</dbReference>
<dbReference type="Gene3D" id="2.60.40.10">
    <property type="entry name" value="Immunoglobulins"/>
    <property type="match status" value="2"/>
</dbReference>
<dbReference type="CDD" id="cd00146">
    <property type="entry name" value="PKD"/>
    <property type="match status" value="1"/>
</dbReference>
<dbReference type="PROSITE" id="PS51257">
    <property type="entry name" value="PROKAR_LIPOPROTEIN"/>
    <property type="match status" value="1"/>
</dbReference>
<feature type="domain" description="PKD/Chitinase" evidence="1">
    <location>
        <begin position="38"/>
        <end position="130"/>
    </location>
</feature>
<dbReference type="Proteomes" id="UP000198658">
    <property type="component" value="Unassembled WGS sequence"/>
</dbReference>
<proteinExistence type="predicted"/>
<dbReference type="Pfam" id="PF22352">
    <property type="entry name" value="K319L-like_PKD"/>
    <property type="match status" value="1"/>
</dbReference>
<evidence type="ECO:0000259" key="1">
    <source>
        <dbReference type="SMART" id="SM00089"/>
    </source>
</evidence>
<name>A0A1H3YP72_9GAMM</name>
<sequence>MENFRKAVILGACMAITACGGGGGGSSDDGDGSAPITNAAPTVSAPATSVAESASVAITATASDSDGSIASYSWSQKSGPQLNLTDADTATVTVTAPSMTEDGEAILTITVTDDDGATAQADITVTITANKLNFTVRGVVVDTPGADIEVTVGSQRFQTIADSDGAYSIPLSLDESLADSMVTASAQSASAGQLHYVSVLGEVGVLDTAAGADDTLTMDENVSVNLSAISTAISAQLNRANGGDITSQSALESAGRMIDSEIVFNVATSITLALEYTDDPALKLPAESADTFAFASDLEVSAAHGVNARLTNQDLWDSTQVAIAVNPELVVSQPSDSTGAVADTYYFTAPKYSFTGAFNGSRLVLSADGNGIMSDTSDESTFNWALGENGVSFDGLELVSSEGYPWDSDLGKQVHEQTITRVQNLRWLSRSKLSDVLLFEIESYTHYPDGEYPDTAPVAWLSTGTAIKTASKISAADILQLGVDYSLSRPITAGEVVNPVEGSDPYLDISASRISFSGTPGQGGTASVTVESSDGDGTLITGEESANWVIAADGSLQVTYANGDSSNLVFLSENPTASGINVRTTRNSDVFTQTGRLLLKGESAWTALSAVGIYQYAFDFFRPLEHFWFEVNDDGTALTVSTYDSDQNGSLEDNEYFLMPGLWRINGEGNLLIRRYRYNQGVAANGGYCKPASWDPADGDECVLYHEREWNLHQTDGSDGYWMHHYHRFFSDWYRNSMPDPSVSGHIFMFGTIDNRAQYKTDVRPAEIPPHLLP</sequence>